<proteinExistence type="predicted"/>
<protein>
    <submittedName>
        <fullName evidence="2">Type II secretion system protein</fullName>
    </submittedName>
</protein>
<keyword evidence="1" id="KW-0472">Membrane</keyword>
<comment type="caution">
    <text evidence="2">The sequence shown here is derived from an EMBL/GenBank/DDBJ whole genome shotgun (WGS) entry which is preliminary data.</text>
</comment>
<dbReference type="InterPro" id="IPR012902">
    <property type="entry name" value="N_methyl_site"/>
</dbReference>
<accession>A0A7C2VDQ6</accession>
<organism evidence="2">
    <name type="scientific">Hydrogenobacter sp</name>
    <dbReference type="NCBI Taxonomy" id="2152829"/>
    <lineage>
        <taxon>Bacteria</taxon>
        <taxon>Pseudomonadati</taxon>
        <taxon>Aquificota</taxon>
        <taxon>Aquificia</taxon>
        <taxon>Aquificales</taxon>
        <taxon>Aquificaceae</taxon>
        <taxon>Hydrogenobacter</taxon>
    </lineage>
</organism>
<feature type="transmembrane region" description="Helical" evidence="1">
    <location>
        <begin position="12"/>
        <end position="30"/>
    </location>
</feature>
<keyword evidence="1" id="KW-0812">Transmembrane</keyword>
<evidence type="ECO:0000256" key="1">
    <source>
        <dbReference type="SAM" id="Phobius"/>
    </source>
</evidence>
<sequence length="296" mass="32861">MKKDRGITLVELIVVMVLSLILAGGLIALYRSLIGNVAERSTIMKNEAQLNFVMDNLAKLLSSAGFGIENNRLNYGNGNVINLGSGNQVLELLTRLASQDVSAGCWGYIDSGGNFKLSEGANDISPISFNTLRNCDANENSYPIRISMLDKSLNCTRNCLAFRGDPSVLRVYIDANNISPSCLNGTQRLMLDMNGQPAEIIQCVAHLRFRYLCVNQNNEIEAYDAPCQYDQLRGIRMCMMVQLSESAPATGTNTEPEYTDACGGERLTQLNQNIQNTWRTRKWGKIEMDIFMPNLH</sequence>
<reference evidence="2" key="1">
    <citation type="journal article" date="2020" name="mSystems">
        <title>Genome- and Community-Level Interaction Insights into Carbon Utilization and Element Cycling Functions of Hydrothermarchaeota in Hydrothermal Sediment.</title>
        <authorList>
            <person name="Zhou Z."/>
            <person name="Liu Y."/>
            <person name="Xu W."/>
            <person name="Pan J."/>
            <person name="Luo Z.H."/>
            <person name="Li M."/>
        </authorList>
    </citation>
    <scope>NUCLEOTIDE SEQUENCE [LARGE SCALE GENOMIC DNA]</scope>
    <source>
        <strain evidence="2">SpSt-132</strain>
    </source>
</reference>
<dbReference type="EMBL" id="DSFP01000031">
    <property type="protein sequence ID" value="HEW45628.1"/>
    <property type="molecule type" value="Genomic_DNA"/>
</dbReference>
<dbReference type="AlphaFoldDB" id="A0A7C2VDQ6"/>
<keyword evidence="1" id="KW-1133">Transmembrane helix</keyword>
<dbReference type="PROSITE" id="PS00409">
    <property type="entry name" value="PROKAR_NTER_METHYL"/>
    <property type="match status" value="1"/>
</dbReference>
<name>A0A7C2VDQ6_9AQUI</name>
<dbReference type="Pfam" id="PF07963">
    <property type="entry name" value="N_methyl"/>
    <property type="match status" value="1"/>
</dbReference>
<gene>
    <name evidence="2" type="ORF">ENO47_03000</name>
</gene>
<evidence type="ECO:0000313" key="2">
    <source>
        <dbReference type="EMBL" id="HEW45628.1"/>
    </source>
</evidence>